<dbReference type="EMBL" id="BPLR01006369">
    <property type="protein sequence ID" value="GIY09363.1"/>
    <property type="molecule type" value="Genomic_DNA"/>
</dbReference>
<feature type="region of interest" description="Disordered" evidence="1">
    <location>
        <begin position="24"/>
        <end position="88"/>
    </location>
</feature>
<evidence type="ECO:0000313" key="2">
    <source>
        <dbReference type="EMBL" id="GIY09363.1"/>
    </source>
</evidence>
<evidence type="ECO:0000313" key="3">
    <source>
        <dbReference type="Proteomes" id="UP001054945"/>
    </source>
</evidence>
<keyword evidence="3" id="KW-1185">Reference proteome</keyword>
<dbReference type="Proteomes" id="UP001054945">
    <property type="component" value="Unassembled WGS sequence"/>
</dbReference>
<gene>
    <name evidence="2" type="ORF">CEXT_675571</name>
</gene>
<reference evidence="2 3" key="1">
    <citation type="submission" date="2021-06" db="EMBL/GenBank/DDBJ databases">
        <title>Caerostris extrusa draft genome.</title>
        <authorList>
            <person name="Kono N."/>
            <person name="Arakawa K."/>
        </authorList>
    </citation>
    <scope>NUCLEOTIDE SEQUENCE [LARGE SCALE GENOMIC DNA]</scope>
</reference>
<proteinExistence type="predicted"/>
<accession>A0AAV4QP90</accession>
<feature type="non-terminal residue" evidence="2">
    <location>
        <position position="1"/>
    </location>
</feature>
<dbReference type="AlphaFoldDB" id="A0AAV4QP90"/>
<feature type="compositionally biased region" description="Polar residues" evidence="1">
    <location>
        <begin position="33"/>
        <end position="53"/>
    </location>
</feature>
<organism evidence="2 3">
    <name type="scientific">Caerostris extrusa</name>
    <name type="common">Bark spider</name>
    <name type="synonym">Caerostris bankana</name>
    <dbReference type="NCBI Taxonomy" id="172846"/>
    <lineage>
        <taxon>Eukaryota</taxon>
        <taxon>Metazoa</taxon>
        <taxon>Ecdysozoa</taxon>
        <taxon>Arthropoda</taxon>
        <taxon>Chelicerata</taxon>
        <taxon>Arachnida</taxon>
        <taxon>Araneae</taxon>
        <taxon>Araneomorphae</taxon>
        <taxon>Entelegynae</taxon>
        <taxon>Araneoidea</taxon>
        <taxon>Araneidae</taxon>
        <taxon>Caerostris</taxon>
    </lineage>
</organism>
<sequence>CTNLSLSNAISTEHLYESITDIEAGEEEESTIKEQTPNSSNNSTADSVRSDQTTENELDSGEWSNESTSPILDELPDKDNLEQKSFNR</sequence>
<comment type="caution">
    <text evidence="2">The sequence shown here is derived from an EMBL/GenBank/DDBJ whole genome shotgun (WGS) entry which is preliminary data.</text>
</comment>
<evidence type="ECO:0000256" key="1">
    <source>
        <dbReference type="SAM" id="MobiDB-lite"/>
    </source>
</evidence>
<name>A0AAV4QP90_CAEEX</name>
<protein>
    <submittedName>
        <fullName evidence="2">Uncharacterized protein</fullName>
    </submittedName>
</protein>